<dbReference type="InterPro" id="IPR008920">
    <property type="entry name" value="TF_FadR/GntR_C"/>
</dbReference>
<keyword evidence="6" id="KW-1185">Reference proteome</keyword>
<organism evidence="5 6">
    <name type="scientific">Mesoterricola silvestris</name>
    <dbReference type="NCBI Taxonomy" id="2927979"/>
    <lineage>
        <taxon>Bacteria</taxon>
        <taxon>Pseudomonadati</taxon>
        <taxon>Acidobacteriota</taxon>
        <taxon>Holophagae</taxon>
        <taxon>Holophagales</taxon>
        <taxon>Holophagaceae</taxon>
        <taxon>Mesoterricola</taxon>
    </lineage>
</organism>
<dbReference type="KEGG" id="msil:METEAL_32650"/>
<dbReference type="GO" id="GO:0003700">
    <property type="term" value="F:DNA-binding transcription factor activity"/>
    <property type="evidence" value="ECO:0007669"/>
    <property type="project" value="InterPro"/>
</dbReference>
<evidence type="ECO:0000256" key="3">
    <source>
        <dbReference type="ARBA" id="ARBA00023163"/>
    </source>
</evidence>
<dbReference type="Pfam" id="PF00392">
    <property type="entry name" value="GntR"/>
    <property type="match status" value="1"/>
</dbReference>
<reference evidence="6" key="1">
    <citation type="journal article" date="2023" name="Int. J. Syst. Evol. Microbiol.">
        <title>Mesoterricola silvestris gen. nov., sp. nov., Mesoterricola sediminis sp. nov., Geothrix oryzae sp. nov., Geothrix edaphica sp. nov., Geothrix rubra sp. nov., and Geothrix limicola sp. nov., six novel members of Acidobacteriota isolated from soils.</title>
        <authorList>
            <person name="Itoh H."/>
            <person name="Sugisawa Y."/>
            <person name="Mise K."/>
            <person name="Xu Z."/>
            <person name="Kuniyasu M."/>
            <person name="Ushijima N."/>
            <person name="Kawano K."/>
            <person name="Kobayashi E."/>
            <person name="Shiratori Y."/>
            <person name="Masuda Y."/>
            <person name="Senoo K."/>
        </authorList>
    </citation>
    <scope>NUCLEOTIDE SEQUENCE [LARGE SCALE GENOMIC DNA]</scope>
    <source>
        <strain evidence="6">W79</strain>
    </source>
</reference>
<sequence>MAIQVKSLREQVYDHLKAELKSGALDTGAFLDLKALAAELGVSRTPLRDALIQLEAEEFVTISPRRGVAVRTLDATDIKEIYQLVGALEASAVLASAPLRPGDIPRLRELNRLATLAVEAGDWHAYYEHNYAFHDLFLERQGNRRITALVHRKKQQLYDWNRKFERIHATWEHSGLLEHGEMVDLLEQGRIEDAATYLRDVHWGFKVQEPFVNEVYFQERA</sequence>
<dbReference type="AlphaFoldDB" id="A0AA48KA05"/>
<dbReference type="InterPro" id="IPR011711">
    <property type="entry name" value="GntR_C"/>
</dbReference>
<dbReference type="InterPro" id="IPR000524">
    <property type="entry name" value="Tscrpt_reg_HTH_GntR"/>
</dbReference>
<evidence type="ECO:0000256" key="1">
    <source>
        <dbReference type="ARBA" id="ARBA00023015"/>
    </source>
</evidence>
<dbReference type="CDD" id="cd07377">
    <property type="entry name" value="WHTH_GntR"/>
    <property type="match status" value="1"/>
</dbReference>
<keyword evidence="2" id="KW-0238">DNA-binding</keyword>
<proteinExistence type="predicted"/>
<keyword evidence="1" id="KW-0805">Transcription regulation</keyword>
<dbReference type="SMART" id="SM00345">
    <property type="entry name" value="HTH_GNTR"/>
    <property type="match status" value="1"/>
</dbReference>
<evidence type="ECO:0000313" key="5">
    <source>
        <dbReference type="EMBL" id="BDU74091.1"/>
    </source>
</evidence>
<dbReference type="GO" id="GO:0003677">
    <property type="term" value="F:DNA binding"/>
    <property type="evidence" value="ECO:0007669"/>
    <property type="project" value="UniProtKB-KW"/>
</dbReference>
<gene>
    <name evidence="5" type="ORF">METEAL_32650</name>
</gene>
<evidence type="ECO:0000259" key="4">
    <source>
        <dbReference type="PROSITE" id="PS50949"/>
    </source>
</evidence>
<protein>
    <submittedName>
        <fullName evidence="5">GntR family transcriptional regulator</fullName>
    </submittedName>
</protein>
<evidence type="ECO:0000256" key="2">
    <source>
        <dbReference type="ARBA" id="ARBA00023125"/>
    </source>
</evidence>
<dbReference type="SUPFAM" id="SSF48008">
    <property type="entry name" value="GntR ligand-binding domain-like"/>
    <property type="match status" value="1"/>
</dbReference>
<dbReference type="InterPro" id="IPR036388">
    <property type="entry name" value="WH-like_DNA-bd_sf"/>
</dbReference>
<dbReference type="PROSITE" id="PS50949">
    <property type="entry name" value="HTH_GNTR"/>
    <property type="match status" value="1"/>
</dbReference>
<dbReference type="SMART" id="SM00895">
    <property type="entry name" value="FCD"/>
    <property type="match status" value="1"/>
</dbReference>
<dbReference type="EMBL" id="AP027080">
    <property type="protein sequence ID" value="BDU74091.1"/>
    <property type="molecule type" value="Genomic_DNA"/>
</dbReference>
<dbReference type="SUPFAM" id="SSF46785">
    <property type="entry name" value="Winged helix' DNA-binding domain"/>
    <property type="match status" value="1"/>
</dbReference>
<keyword evidence="3" id="KW-0804">Transcription</keyword>
<feature type="domain" description="HTH gntR-type" evidence="4">
    <location>
        <begin position="6"/>
        <end position="73"/>
    </location>
</feature>
<dbReference type="Proteomes" id="UP001238179">
    <property type="component" value="Chromosome"/>
</dbReference>
<name>A0AA48KA05_9BACT</name>
<dbReference type="Gene3D" id="1.20.120.530">
    <property type="entry name" value="GntR ligand-binding domain-like"/>
    <property type="match status" value="1"/>
</dbReference>
<dbReference type="Pfam" id="PF07729">
    <property type="entry name" value="FCD"/>
    <property type="match status" value="1"/>
</dbReference>
<dbReference type="Gene3D" id="1.10.10.10">
    <property type="entry name" value="Winged helix-like DNA-binding domain superfamily/Winged helix DNA-binding domain"/>
    <property type="match status" value="1"/>
</dbReference>
<accession>A0AA48KA05</accession>
<dbReference type="PANTHER" id="PTHR43537">
    <property type="entry name" value="TRANSCRIPTIONAL REGULATOR, GNTR FAMILY"/>
    <property type="match status" value="1"/>
</dbReference>
<dbReference type="PANTHER" id="PTHR43537:SF24">
    <property type="entry name" value="GLUCONATE OPERON TRANSCRIPTIONAL REPRESSOR"/>
    <property type="match status" value="1"/>
</dbReference>
<evidence type="ECO:0000313" key="6">
    <source>
        <dbReference type="Proteomes" id="UP001238179"/>
    </source>
</evidence>
<dbReference type="InterPro" id="IPR036390">
    <property type="entry name" value="WH_DNA-bd_sf"/>
</dbReference>
<dbReference type="RefSeq" id="WP_316412762.1">
    <property type="nucleotide sequence ID" value="NZ_AP027080.1"/>
</dbReference>